<keyword evidence="2" id="KW-1185">Reference proteome</keyword>
<evidence type="ECO:0000313" key="2">
    <source>
        <dbReference type="Proteomes" id="UP001151760"/>
    </source>
</evidence>
<dbReference type="Proteomes" id="UP001151760">
    <property type="component" value="Unassembled WGS sequence"/>
</dbReference>
<organism evidence="1 2">
    <name type="scientific">Tanacetum coccineum</name>
    <dbReference type="NCBI Taxonomy" id="301880"/>
    <lineage>
        <taxon>Eukaryota</taxon>
        <taxon>Viridiplantae</taxon>
        <taxon>Streptophyta</taxon>
        <taxon>Embryophyta</taxon>
        <taxon>Tracheophyta</taxon>
        <taxon>Spermatophyta</taxon>
        <taxon>Magnoliopsida</taxon>
        <taxon>eudicotyledons</taxon>
        <taxon>Gunneridae</taxon>
        <taxon>Pentapetalae</taxon>
        <taxon>asterids</taxon>
        <taxon>campanulids</taxon>
        <taxon>Asterales</taxon>
        <taxon>Asteraceae</taxon>
        <taxon>Asteroideae</taxon>
        <taxon>Anthemideae</taxon>
        <taxon>Anthemidinae</taxon>
        <taxon>Tanacetum</taxon>
    </lineage>
</organism>
<gene>
    <name evidence="1" type="ORF">Tco_0859626</name>
</gene>
<reference evidence="1" key="1">
    <citation type="journal article" date="2022" name="Int. J. Mol. Sci.">
        <title>Draft Genome of Tanacetum Coccineum: Genomic Comparison of Closely Related Tanacetum-Family Plants.</title>
        <authorList>
            <person name="Yamashiro T."/>
            <person name="Shiraishi A."/>
            <person name="Nakayama K."/>
            <person name="Satake H."/>
        </authorList>
    </citation>
    <scope>NUCLEOTIDE SEQUENCE</scope>
</reference>
<name>A0ABQ5BGI0_9ASTR</name>
<accession>A0ABQ5BGI0</accession>
<evidence type="ECO:0000313" key="1">
    <source>
        <dbReference type="EMBL" id="GJT12584.1"/>
    </source>
</evidence>
<reference evidence="1" key="2">
    <citation type="submission" date="2022-01" db="EMBL/GenBank/DDBJ databases">
        <authorList>
            <person name="Yamashiro T."/>
            <person name="Shiraishi A."/>
            <person name="Satake H."/>
            <person name="Nakayama K."/>
        </authorList>
    </citation>
    <scope>NUCLEOTIDE SEQUENCE</scope>
</reference>
<sequence length="92" mass="10425">MLKKFRLEDSKPTKTPMSTEIKLTKDDEADFVDNSKYRGLIDPLDISRNPSTEKGMKIGLPLISTYSSSSSDDNEAPSFLEFYDELYDSECS</sequence>
<proteinExistence type="predicted"/>
<comment type="caution">
    <text evidence="1">The sequence shown here is derived from an EMBL/GenBank/DDBJ whole genome shotgun (WGS) entry which is preliminary data.</text>
</comment>
<protein>
    <submittedName>
        <fullName evidence="1">Uncharacterized protein</fullName>
    </submittedName>
</protein>
<dbReference type="EMBL" id="BQNB010013159">
    <property type="protein sequence ID" value="GJT12584.1"/>
    <property type="molecule type" value="Genomic_DNA"/>
</dbReference>